<evidence type="ECO:0000313" key="1">
    <source>
        <dbReference type="EMBL" id="RUS27300.1"/>
    </source>
</evidence>
<name>A0A433QBX3_9FUNG</name>
<dbReference type="AlphaFoldDB" id="A0A433QBX3"/>
<proteinExistence type="predicted"/>
<sequence>MPAKSRFIKPHSPVSSLFFEPWKIQRPAPLPEADAKIILVFFRRRLAIADWNNGEAVKHYDRFLPGP</sequence>
<gene>
    <name evidence="1" type="ORF">BC938DRAFT_483461</name>
</gene>
<accession>A0A433QBX3</accession>
<dbReference type="EMBL" id="RBNJ01008705">
    <property type="protein sequence ID" value="RUS27300.1"/>
    <property type="molecule type" value="Genomic_DNA"/>
</dbReference>
<keyword evidence="2" id="KW-1185">Reference proteome</keyword>
<organism evidence="1 2">
    <name type="scientific">Jimgerdemannia flammicorona</name>
    <dbReference type="NCBI Taxonomy" id="994334"/>
    <lineage>
        <taxon>Eukaryota</taxon>
        <taxon>Fungi</taxon>
        <taxon>Fungi incertae sedis</taxon>
        <taxon>Mucoromycota</taxon>
        <taxon>Mucoromycotina</taxon>
        <taxon>Endogonomycetes</taxon>
        <taxon>Endogonales</taxon>
        <taxon>Endogonaceae</taxon>
        <taxon>Jimgerdemannia</taxon>
    </lineage>
</organism>
<reference evidence="1 2" key="1">
    <citation type="journal article" date="2018" name="New Phytol.">
        <title>Phylogenomics of Endogonaceae and evolution of mycorrhizas within Mucoromycota.</title>
        <authorList>
            <person name="Chang Y."/>
            <person name="Desiro A."/>
            <person name="Na H."/>
            <person name="Sandor L."/>
            <person name="Lipzen A."/>
            <person name="Clum A."/>
            <person name="Barry K."/>
            <person name="Grigoriev I.V."/>
            <person name="Martin F.M."/>
            <person name="Stajich J.E."/>
            <person name="Smith M.E."/>
            <person name="Bonito G."/>
            <person name="Spatafora J.W."/>
        </authorList>
    </citation>
    <scope>NUCLEOTIDE SEQUENCE [LARGE SCALE GENOMIC DNA]</scope>
    <source>
        <strain evidence="1 2">AD002</strain>
    </source>
</reference>
<protein>
    <submittedName>
        <fullName evidence="1">Uncharacterized protein</fullName>
    </submittedName>
</protein>
<comment type="caution">
    <text evidence="1">The sequence shown here is derived from an EMBL/GenBank/DDBJ whole genome shotgun (WGS) entry which is preliminary data.</text>
</comment>
<dbReference type="Proteomes" id="UP000274822">
    <property type="component" value="Unassembled WGS sequence"/>
</dbReference>
<evidence type="ECO:0000313" key="2">
    <source>
        <dbReference type="Proteomes" id="UP000274822"/>
    </source>
</evidence>